<dbReference type="OrthoDB" id="679467at2759"/>
<dbReference type="Proteomes" id="UP000631114">
    <property type="component" value="Unassembled WGS sequence"/>
</dbReference>
<dbReference type="InterPro" id="IPR005174">
    <property type="entry name" value="KIB1-4_b-propeller"/>
</dbReference>
<organism evidence="2 3">
    <name type="scientific">Coptis chinensis</name>
    <dbReference type="NCBI Taxonomy" id="261450"/>
    <lineage>
        <taxon>Eukaryota</taxon>
        <taxon>Viridiplantae</taxon>
        <taxon>Streptophyta</taxon>
        <taxon>Embryophyta</taxon>
        <taxon>Tracheophyta</taxon>
        <taxon>Spermatophyta</taxon>
        <taxon>Magnoliopsida</taxon>
        <taxon>Ranunculales</taxon>
        <taxon>Ranunculaceae</taxon>
        <taxon>Coptidoideae</taxon>
        <taxon>Coptis</taxon>
    </lineage>
</organism>
<gene>
    <name evidence="2" type="ORF">IFM89_017604</name>
</gene>
<comment type="caution">
    <text evidence="2">The sequence shown here is derived from an EMBL/GenBank/DDBJ whole genome shotgun (WGS) entry which is preliminary data.</text>
</comment>
<reference evidence="2 3" key="1">
    <citation type="submission" date="2020-10" db="EMBL/GenBank/DDBJ databases">
        <title>The Coptis chinensis genome and diversification of protoberbering-type alkaloids.</title>
        <authorList>
            <person name="Wang B."/>
            <person name="Shu S."/>
            <person name="Song C."/>
            <person name="Liu Y."/>
        </authorList>
    </citation>
    <scope>NUCLEOTIDE SEQUENCE [LARGE SCALE GENOMIC DNA]</scope>
    <source>
        <strain evidence="2">HL-2020</strain>
        <tissue evidence="2">Leaf</tissue>
    </source>
</reference>
<protein>
    <recommendedName>
        <fullName evidence="1">KIB1-4 beta-propeller domain-containing protein</fullName>
    </recommendedName>
</protein>
<dbReference type="PANTHER" id="PTHR33127:SF5">
    <property type="entry name" value="TRANSMEMBRANE PROTEIN"/>
    <property type="match status" value="1"/>
</dbReference>
<dbReference type="PANTHER" id="PTHR33127">
    <property type="entry name" value="TRANSMEMBRANE PROTEIN"/>
    <property type="match status" value="1"/>
</dbReference>
<proteinExistence type="predicted"/>
<evidence type="ECO:0000259" key="1">
    <source>
        <dbReference type="Pfam" id="PF03478"/>
    </source>
</evidence>
<accession>A0A835LC16</accession>
<dbReference type="AlphaFoldDB" id="A0A835LC16"/>
<sequence>MDIATKRSPRAVPPAYTPSLVFTHGKHYRDQTFCTISDGCYHIRSIPEMRRMRILQSSEWQFLVEYNGEILSVSVGFVGQHVRVYKLDQSKMRWVGVTSLGDKVLFLSHIASILVPAGLKGKENTIYFPRFHGKDNVFYSLSSGNYHCFGSKHSRQDWIDTSGNLESTWIQCKK</sequence>
<name>A0A835LC16_9MAGN</name>
<feature type="domain" description="KIB1-4 beta-propeller" evidence="1">
    <location>
        <begin position="45"/>
        <end position="135"/>
    </location>
</feature>
<dbReference type="Pfam" id="PF03478">
    <property type="entry name" value="Beta-prop_KIB1-4"/>
    <property type="match status" value="1"/>
</dbReference>
<evidence type="ECO:0000313" key="2">
    <source>
        <dbReference type="EMBL" id="KAF9588925.1"/>
    </source>
</evidence>
<keyword evidence="3" id="KW-1185">Reference proteome</keyword>
<evidence type="ECO:0000313" key="3">
    <source>
        <dbReference type="Proteomes" id="UP000631114"/>
    </source>
</evidence>
<dbReference type="EMBL" id="JADFTS010000009">
    <property type="protein sequence ID" value="KAF9588925.1"/>
    <property type="molecule type" value="Genomic_DNA"/>
</dbReference>